<comment type="similarity">
    <text evidence="8">Belongs to the queuine tRNA-ribosyltransferase family.</text>
</comment>
<name>A0A1A9F3S5_9GAMM</name>
<protein>
    <recommendedName>
        <fullName evidence="8">Queuine tRNA-ribosyltransferase</fullName>
        <ecNumber evidence="8">2.4.2.29</ecNumber>
    </recommendedName>
    <alternativeName>
        <fullName evidence="8">Guanine insertion enzyme</fullName>
    </alternativeName>
    <alternativeName>
        <fullName evidence="8">tRNA-guanine transglycosylase</fullName>
    </alternativeName>
</protein>
<feature type="binding site" evidence="8">
    <location>
        <position position="149"/>
    </location>
    <ligand>
        <name>substrate</name>
    </ligand>
</feature>
<reference evidence="10 11" key="2">
    <citation type="journal article" date="2018" name="Int. J. Syst. Evol. Microbiol.">
        <title>Marinobacterium aestuarii sp. nov., a benzene-degrading marine bacterium isolated from estuary sediment.</title>
        <authorList>
            <person name="Bae S.S."/>
            <person name="Jung J."/>
            <person name="Chung D."/>
            <person name="Baek K."/>
        </authorList>
    </citation>
    <scope>NUCLEOTIDE SEQUENCE [LARGE SCALE GENOMIC DNA]</scope>
    <source>
        <strain evidence="10 11">ST58-10</strain>
    </source>
</reference>
<dbReference type="InterPro" id="IPR004803">
    <property type="entry name" value="TGT"/>
</dbReference>
<feature type="domain" description="tRNA-guanine(15) transglycosylase-like" evidence="9">
    <location>
        <begin position="17"/>
        <end position="369"/>
    </location>
</feature>
<comment type="subunit">
    <text evidence="8">Homodimer. Within each dimer, one monomer is responsible for RNA recognition and catalysis, while the other monomer binds to the replacement base PreQ1.</text>
</comment>
<keyword evidence="2 8" id="KW-0328">Glycosyltransferase</keyword>
<evidence type="ECO:0000256" key="1">
    <source>
        <dbReference type="ARBA" id="ARBA00004691"/>
    </source>
</evidence>
<reference evidence="11" key="1">
    <citation type="submission" date="2016-05" db="EMBL/GenBank/DDBJ databases">
        <authorList>
            <person name="Baek K."/>
            <person name="Yang S.-J."/>
        </authorList>
    </citation>
    <scope>NUCLEOTIDE SEQUENCE [LARGE SCALE GENOMIC DNA]</scope>
    <source>
        <strain evidence="11">ST58-10</strain>
    </source>
</reference>
<comment type="cofactor">
    <cofactor evidence="8">
        <name>Zn(2+)</name>
        <dbReference type="ChEBI" id="CHEBI:29105"/>
    </cofactor>
    <text evidence="8">Binds 1 zinc ion per subunit.</text>
</comment>
<feature type="region of interest" description="RNA binding; important for wobble base 34 recognition" evidence="8">
    <location>
        <begin position="273"/>
        <end position="277"/>
    </location>
</feature>
<feature type="binding site" evidence="8">
    <location>
        <position position="218"/>
    </location>
    <ligand>
        <name>substrate</name>
    </ligand>
</feature>
<feature type="binding site" evidence="8">
    <location>
        <position position="191"/>
    </location>
    <ligand>
        <name>substrate</name>
    </ligand>
</feature>
<gene>
    <name evidence="8" type="primary">tgt</name>
    <name evidence="10" type="ORF">A8C75_19180</name>
</gene>
<comment type="function">
    <text evidence="8">Catalyzes the base-exchange of a guanine (G) residue with the queuine precursor 7-aminomethyl-7-deazaguanine (PreQ1) at position 34 (anticodon wobble position) in tRNAs with GU(N) anticodons (tRNA-Asp, -Asn, -His and -Tyr). Catalysis occurs through a double-displacement mechanism. The nucleophile active site attacks the C1' of nucleotide 34 to detach the guanine base from the RNA, forming a covalent enzyme-RNA intermediate. The proton acceptor active site deprotonates the incoming PreQ1, allowing a nucleophilic attack on the C1' of the ribose to form the product. After dissociation, two additional enzymatic reactions on the tRNA convert PreQ1 to queuine (Q), resulting in the hypermodified nucleoside queuosine (7-(((4,5-cis-dihydroxy-2-cyclopenten-1-yl)amino)methyl)-7-deazaguanosine).</text>
</comment>
<feature type="binding site" evidence="8">
    <location>
        <position position="308"/>
    </location>
    <ligand>
        <name>Zn(2+)</name>
        <dbReference type="ChEBI" id="CHEBI:29105"/>
    </ligand>
</feature>
<dbReference type="InterPro" id="IPR002616">
    <property type="entry name" value="tRNA_ribo_trans-like"/>
</dbReference>
<feature type="binding site" evidence="8">
    <location>
        <position position="306"/>
    </location>
    <ligand>
        <name>Zn(2+)</name>
        <dbReference type="ChEBI" id="CHEBI:29105"/>
    </ligand>
</feature>
<evidence type="ECO:0000259" key="9">
    <source>
        <dbReference type="Pfam" id="PF01702"/>
    </source>
</evidence>
<evidence type="ECO:0000256" key="7">
    <source>
        <dbReference type="ARBA" id="ARBA00050112"/>
    </source>
</evidence>
<evidence type="ECO:0000256" key="4">
    <source>
        <dbReference type="ARBA" id="ARBA00022694"/>
    </source>
</evidence>
<dbReference type="Gene3D" id="3.20.20.105">
    <property type="entry name" value="Queuine tRNA-ribosyltransferase-like"/>
    <property type="match status" value="1"/>
</dbReference>
<feature type="binding site" evidence="8">
    <location>
        <position position="311"/>
    </location>
    <ligand>
        <name>Zn(2+)</name>
        <dbReference type="ChEBI" id="CHEBI:29105"/>
    </ligand>
</feature>
<keyword evidence="3 8" id="KW-0808">Transferase</keyword>
<proteinExistence type="inferred from homology"/>
<keyword evidence="6 8" id="KW-0671">Queuosine biosynthesis</keyword>
<feature type="active site" description="Proton acceptor" evidence="8">
    <location>
        <position position="95"/>
    </location>
</feature>
<dbReference type="RefSeq" id="WP_067385930.1">
    <property type="nucleotide sequence ID" value="NZ_CP015839.1"/>
</dbReference>
<dbReference type="Proteomes" id="UP000078070">
    <property type="component" value="Chromosome"/>
</dbReference>
<comment type="catalytic activity">
    <reaction evidence="7 8">
        <text>7-aminomethyl-7-carbaguanine + guanosine(34) in tRNA = 7-aminomethyl-7-carbaguanosine(34) in tRNA + guanine</text>
        <dbReference type="Rhea" id="RHEA:24104"/>
        <dbReference type="Rhea" id="RHEA-COMP:10341"/>
        <dbReference type="Rhea" id="RHEA-COMP:10342"/>
        <dbReference type="ChEBI" id="CHEBI:16235"/>
        <dbReference type="ChEBI" id="CHEBI:58703"/>
        <dbReference type="ChEBI" id="CHEBI:74269"/>
        <dbReference type="ChEBI" id="CHEBI:82833"/>
        <dbReference type="EC" id="2.4.2.29"/>
    </reaction>
</comment>
<keyword evidence="5 8" id="KW-0479">Metal-binding</keyword>
<dbReference type="InterPro" id="IPR050076">
    <property type="entry name" value="ArchSynthase1/Queuine_TRR"/>
</dbReference>
<dbReference type="NCBIfam" id="TIGR00430">
    <property type="entry name" value="Q_tRNA_tgt"/>
    <property type="match status" value="1"/>
</dbReference>
<organism evidence="10 11">
    <name type="scientific">Marinobacterium aestuarii</name>
    <dbReference type="NCBI Taxonomy" id="1821621"/>
    <lineage>
        <taxon>Bacteria</taxon>
        <taxon>Pseudomonadati</taxon>
        <taxon>Pseudomonadota</taxon>
        <taxon>Gammaproteobacteria</taxon>
        <taxon>Oceanospirillales</taxon>
        <taxon>Oceanospirillaceae</taxon>
        <taxon>Marinobacterium</taxon>
    </lineage>
</organism>
<dbReference type="UniPathway" id="UPA00392"/>
<dbReference type="InterPro" id="IPR036511">
    <property type="entry name" value="TGT-like_sf"/>
</dbReference>
<feature type="binding site" evidence="8">
    <location>
        <position position="337"/>
    </location>
    <ligand>
        <name>Zn(2+)</name>
        <dbReference type="ChEBI" id="CHEBI:29105"/>
    </ligand>
</feature>
<dbReference type="EMBL" id="CP015839">
    <property type="protein sequence ID" value="ANG64383.1"/>
    <property type="molecule type" value="Genomic_DNA"/>
</dbReference>
<dbReference type="GO" id="GO:0008616">
    <property type="term" value="P:tRNA queuosine(34) biosynthetic process"/>
    <property type="evidence" value="ECO:0007669"/>
    <property type="project" value="UniProtKB-UniRule"/>
</dbReference>
<keyword evidence="11" id="KW-1185">Reference proteome</keyword>
<dbReference type="FunFam" id="3.20.20.105:FF:000001">
    <property type="entry name" value="Queuine tRNA-ribosyltransferase"/>
    <property type="match status" value="1"/>
</dbReference>
<dbReference type="STRING" id="1821621.A8C75_19180"/>
<evidence type="ECO:0000256" key="3">
    <source>
        <dbReference type="ARBA" id="ARBA00022679"/>
    </source>
</evidence>
<dbReference type="GO" id="GO:0046872">
    <property type="term" value="F:metal ion binding"/>
    <property type="evidence" value="ECO:0007669"/>
    <property type="project" value="UniProtKB-KW"/>
</dbReference>
<evidence type="ECO:0000256" key="5">
    <source>
        <dbReference type="ARBA" id="ARBA00022723"/>
    </source>
</evidence>
<dbReference type="HAMAP" id="MF_00168">
    <property type="entry name" value="Q_tRNA_Tgt"/>
    <property type="match status" value="1"/>
</dbReference>
<dbReference type="SUPFAM" id="SSF51713">
    <property type="entry name" value="tRNA-guanine transglycosylase"/>
    <property type="match status" value="1"/>
</dbReference>
<accession>A0A1A9F3S5</accession>
<dbReference type="PANTHER" id="PTHR46499">
    <property type="entry name" value="QUEUINE TRNA-RIBOSYLTRANSFERASE"/>
    <property type="match status" value="1"/>
</dbReference>
<evidence type="ECO:0000256" key="8">
    <source>
        <dbReference type="HAMAP-Rule" id="MF_00168"/>
    </source>
</evidence>
<dbReference type="EC" id="2.4.2.29" evidence="8"/>
<evidence type="ECO:0000256" key="6">
    <source>
        <dbReference type="ARBA" id="ARBA00022785"/>
    </source>
</evidence>
<dbReference type="OrthoDB" id="9805417at2"/>
<keyword evidence="4 8" id="KW-0819">tRNA processing</keyword>
<feature type="binding site" evidence="8">
    <location>
        <begin position="95"/>
        <end position="99"/>
    </location>
    <ligand>
        <name>substrate</name>
    </ligand>
</feature>
<dbReference type="Pfam" id="PF01702">
    <property type="entry name" value="TGT"/>
    <property type="match status" value="1"/>
</dbReference>
<keyword evidence="8" id="KW-0862">Zinc</keyword>
<dbReference type="GO" id="GO:0005829">
    <property type="term" value="C:cytosol"/>
    <property type="evidence" value="ECO:0007669"/>
    <property type="project" value="TreeGrafter"/>
</dbReference>
<dbReference type="KEGG" id="mars:A8C75_19180"/>
<evidence type="ECO:0000256" key="2">
    <source>
        <dbReference type="ARBA" id="ARBA00022676"/>
    </source>
</evidence>
<sequence>MSRSCFMNYERLAVDGKARRGRLTFPRGAVETPAFMPVGTYGTVKGMLPRDIEATGAQMILGNTFHLMLRPGTEIIRQHGDLHDFMQWKGPILTDSGGFQVFSLGAMRKITEEGVAFQSPVDGSKVFIDPERSMQVQRELGSDVVMIFDECTPHPATEDEAAKSMRLSLRWAERSKRAHGDSPSALFGIVQGGMYESLRDESLAGLTEIGFDGYAIGGLSVGEPKEDMMRVLDHLAWKMPEDKPRYLMGVGKPEDLVEGVRRGVDMFDCVMPTRNARNGFLFGSKGVVKIRNSANKTDMRPVDDKCDCYTCQNFSRAYLHHLDKCKEILGAQLNTIHNLHYYQVLMASLRAAIEQGKLSAFVDEFYAERGLETPPLASI</sequence>
<dbReference type="PANTHER" id="PTHR46499:SF1">
    <property type="entry name" value="QUEUINE TRNA-RIBOSYLTRANSFERASE"/>
    <property type="match status" value="1"/>
</dbReference>
<comment type="pathway">
    <text evidence="1 8">tRNA modification; tRNA-queuosine biosynthesis.</text>
</comment>
<dbReference type="NCBIfam" id="TIGR00449">
    <property type="entry name" value="tgt_general"/>
    <property type="match status" value="1"/>
</dbReference>
<feature type="region of interest" description="RNA binding" evidence="8">
    <location>
        <begin position="249"/>
        <end position="255"/>
    </location>
</feature>
<dbReference type="AlphaFoldDB" id="A0A1A9F3S5"/>
<feature type="active site" description="Nucleophile" evidence="8">
    <location>
        <position position="268"/>
    </location>
</feature>
<evidence type="ECO:0000313" key="11">
    <source>
        <dbReference type="Proteomes" id="UP000078070"/>
    </source>
</evidence>
<evidence type="ECO:0000313" key="10">
    <source>
        <dbReference type="EMBL" id="ANG64383.1"/>
    </source>
</evidence>
<dbReference type="GO" id="GO:0008479">
    <property type="term" value="F:tRNA-guanosine(34) queuine transglycosylase activity"/>
    <property type="evidence" value="ECO:0007669"/>
    <property type="project" value="UniProtKB-UniRule"/>
</dbReference>